<accession>A0ACC0DMJ3</accession>
<evidence type="ECO:0000313" key="1">
    <source>
        <dbReference type="EMBL" id="KAI6093997.1"/>
    </source>
</evidence>
<dbReference type="EMBL" id="MU394280">
    <property type="protein sequence ID" value="KAI6093997.1"/>
    <property type="molecule type" value="Genomic_DNA"/>
</dbReference>
<proteinExistence type="predicted"/>
<organism evidence="1 2">
    <name type="scientific">Hypoxylon rubiginosum</name>
    <dbReference type="NCBI Taxonomy" id="110542"/>
    <lineage>
        <taxon>Eukaryota</taxon>
        <taxon>Fungi</taxon>
        <taxon>Dikarya</taxon>
        <taxon>Ascomycota</taxon>
        <taxon>Pezizomycotina</taxon>
        <taxon>Sordariomycetes</taxon>
        <taxon>Xylariomycetidae</taxon>
        <taxon>Xylariales</taxon>
        <taxon>Hypoxylaceae</taxon>
        <taxon>Hypoxylon</taxon>
    </lineage>
</organism>
<evidence type="ECO:0000313" key="2">
    <source>
        <dbReference type="Proteomes" id="UP001497680"/>
    </source>
</evidence>
<gene>
    <name evidence="1" type="ORF">F4821DRAFT_8871</name>
</gene>
<dbReference type="Proteomes" id="UP001497680">
    <property type="component" value="Unassembled WGS sequence"/>
</dbReference>
<keyword evidence="2" id="KW-1185">Reference proteome</keyword>
<reference evidence="1 2" key="1">
    <citation type="journal article" date="2022" name="New Phytol.">
        <title>Ecological generalism drives hyperdiversity of secondary metabolite gene clusters in xylarialean endophytes.</title>
        <authorList>
            <person name="Franco M.E.E."/>
            <person name="Wisecaver J.H."/>
            <person name="Arnold A.E."/>
            <person name="Ju Y.M."/>
            <person name="Slot J.C."/>
            <person name="Ahrendt S."/>
            <person name="Moore L.P."/>
            <person name="Eastman K.E."/>
            <person name="Scott K."/>
            <person name="Konkel Z."/>
            <person name="Mondo S.J."/>
            <person name="Kuo A."/>
            <person name="Hayes R.D."/>
            <person name="Haridas S."/>
            <person name="Andreopoulos B."/>
            <person name="Riley R."/>
            <person name="LaButti K."/>
            <person name="Pangilinan J."/>
            <person name="Lipzen A."/>
            <person name="Amirebrahimi M."/>
            <person name="Yan J."/>
            <person name="Adam C."/>
            <person name="Keymanesh K."/>
            <person name="Ng V."/>
            <person name="Louie K."/>
            <person name="Northen T."/>
            <person name="Drula E."/>
            <person name="Henrissat B."/>
            <person name="Hsieh H.M."/>
            <person name="Youens-Clark K."/>
            <person name="Lutzoni F."/>
            <person name="Miadlikowska J."/>
            <person name="Eastwood D.C."/>
            <person name="Hamelin R.C."/>
            <person name="Grigoriev I.V."/>
            <person name="U'Ren J.M."/>
        </authorList>
    </citation>
    <scope>NUCLEOTIDE SEQUENCE [LARGE SCALE GENOMIC DNA]</scope>
    <source>
        <strain evidence="1 2">ER1909</strain>
    </source>
</reference>
<sequence>MSARPSPSGGPNGQRPTPPPGAPPLRKKPNAANPLVPRKKPARRPPAPTLPKGVAPGAAARPGTKQPHPGLARQGQLNPEALRRQNGGWSTPKPDGAQEFPLYVTKKALKEGLRFHVMRFALPTNRILDQKDPGIDPSNQDDFTRPVTLHRRDPRQPPPGREVKEELPVEEENPVDNAEAERIAQLKADREAQRAADNAQKAPVVKDTGPKTKQKDPKKPGIQVHRAPRTEEQKKQAEIRYEEALPWHLEDADGKNVWVGQYEAPLSDCKIALKIHNGGYRIVPLEKWYKFHSKRGAFNAMTIEEAEKAMNKKVTLGRWAVRDTQRQEAEKAMADSRAIVNGRTAVKQESGTFKSASRREKMDHDDIDMSGDEFQDDDEAATWEPDRDEDTKQANDRIRRDQLNANLFGEADEVKVEKEEDEEKKEELERKKFGKEVTKALKKRDKQFQYSSDSSDGNPFASEDESDSDSDSEKEGEEKKAEKDKGTGTPSKGTSTPQGKKAAAEAAKKGKSLKRAGSPMVSDSSGTESTRKKKKTTHGSRATSPVPSSRRGKSGVGSTSDGEGTAGEMSDGAGGKKNRLSVKPPGTGGSRKGTPAGSRAASPAPPQSGANRSASTALRAGSSGASAVPRAGSPSAPQSPTGDYVNPPTPQEIVDALPPLPDGTSIGSLLKRFSERIDKPGMMSRKEWLKMVRENSNFSSAEKLLRRKT</sequence>
<comment type="caution">
    <text evidence="1">The sequence shown here is derived from an EMBL/GenBank/DDBJ whole genome shotgun (WGS) entry which is preliminary data.</text>
</comment>
<protein>
    <submittedName>
        <fullName evidence="1">Rap30/74 interaction domain-containing protein</fullName>
    </submittedName>
</protein>
<name>A0ACC0DMJ3_9PEZI</name>